<evidence type="ECO:0000313" key="3">
    <source>
        <dbReference type="Proteomes" id="UP000241421"/>
    </source>
</evidence>
<sequence>MTSDVAERLAHHQQAHPALRLYALIDGAQFRNLHGDNLKEGLGLYALFSGTADAPLPHAGPWLVDAELA</sequence>
<evidence type="ECO:0000313" key="2">
    <source>
        <dbReference type="EMBL" id="PWF41424.1"/>
    </source>
</evidence>
<dbReference type="AlphaFoldDB" id="A0A2U2HDW9"/>
<feature type="non-terminal residue" evidence="2">
    <location>
        <position position="69"/>
    </location>
</feature>
<dbReference type="Pfam" id="PF13503">
    <property type="entry name" value="DUF4123"/>
    <property type="match status" value="1"/>
</dbReference>
<proteinExistence type="predicted"/>
<evidence type="ECO:0000259" key="1">
    <source>
        <dbReference type="Pfam" id="PF13503"/>
    </source>
</evidence>
<gene>
    <name evidence="2" type="ORF">C7C56_024575</name>
</gene>
<feature type="domain" description="DUF4123" evidence="1">
    <location>
        <begin position="21"/>
        <end position="67"/>
    </location>
</feature>
<organism evidence="2 3">
    <name type="scientific">Massilia glaciei</name>
    <dbReference type="NCBI Taxonomy" id="1524097"/>
    <lineage>
        <taxon>Bacteria</taxon>
        <taxon>Pseudomonadati</taxon>
        <taxon>Pseudomonadota</taxon>
        <taxon>Betaproteobacteria</taxon>
        <taxon>Burkholderiales</taxon>
        <taxon>Oxalobacteraceae</taxon>
        <taxon>Telluria group</taxon>
        <taxon>Massilia</taxon>
    </lineage>
</organism>
<dbReference type="InterPro" id="IPR025391">
    <property type="entry name" value="DUF4123"/>
</dbReference>
<comment type="caution">
    <text evidence="2">The sequence shown here is derived from an EMBL/GenBank/DDBJ whole genome shotgun (WGS) entry which is preliminary data.</text>
</comment>
<dbReference type="OrthoDB" id="8657003at2"/>
<dbReference type="EMBL" id="PXWF02000312">
    <property type="protein sequence ID" value="PWF41424.1"/>
    <property type="molecule type" value="Genomic_DNA"/>
</dbReference>
<protein>
    <submittedName>
        <fullName evidence="2">DUF4123 domain-containing protein</fullName>
    </submittedName>
</protein>
<dbReference type="Proteomes" id="UP000241421">
    <property type="component" value="Unassembled WGS sequence"/>
</dbReference>
<keyword evidence="3" id="KW-1185">Reference proteome</keyword>
<dbReference type="RefSeq" id="WP_146204632.1">
    <property type="nucleotide sequence ID" value="NZ_PXWF02000312.1"/>
</dbReference>
<name>A0A2U2HDW9_9BURK</name>
<reference evidence="2 3" key="1">
    <citation type="submission" date="2018-04" db="EMBL/GenBank/DDBJ databases">
        <title>Massilia violaceinigra sp. nov., a novel purple-pigmented bacterium isolated from Tianshan glacier, Xinjiang, China.</title>
        <authorList>
            <person name="Wang H."/>
        </authorList>
    </citation>
    <scope>NUCLEOTIDE SEQUENCE [LARGE SCALE GENOMIC DNA]</scope>
    <source>
        <strain evidence="2 3">B448-2</strain>
    </source>
</reference>
<accession>A0A2U2HDW9</accession>